<evidence type="ECO:0000313" key="1">
    <source>
        <dbReference type="EMBL" id="CEL00361.1"/>
    </source>
</evidence>
<proteinExistence type="predicted"/>
<organism evidence="1">
    <name type="scientific">Arion vulgaris</name>
    <dbReference type="NCBI Taxonomy" id="1028688"/>
    <lineage>
        <taxon>Eukaryota</taxon>
        <taxon>Metazoa</taxon>
        <taxon>Spiralia</taxon>
        <taxon>Lophotrochozoa</taxon>
        <taxon>Mollusca</taxon>
        <taxon>Gastropoda</taxon>
        <taxon>Heterobranchia</taxon>
        <taxon>Euthyneura</taxon>
        <taxon>Panpulmonata</taxon>
        <taxon>Eupulmonata</taxon>
        <taxon>Stylommatophora</taxon>
        <taxon>Helicina</taxon>
        <taxon>Arionoidea</taxon>
        <taxon>Arionidae</taxon>
        <taxon>Arion</taxon>
    </lineage>
</organism>
<gene>
    <name evidence="1" type="primary">ORF223515</name>
</gene>
<dbReference type="AlphaFoldDB" id="A0A0B7C732"/>
<accession>A0A0B7C732</accession>
<dbReference type="EMBL" id="HACG01053490">
    <property type="protein sequence ID" value="CEL00361.1"/>
    <property type="molecule type" value="Transcribed_RNA"/>
</dbReference>
<protein>
    <submittedName>
        <fullName evidence="1">Uncharacterized protein</fullName>
    </submittedName>
</protein>
<sequence>SGLADEDSTGIETCLENFVASFVYEGHTCDVTEVYLKCMFKELSDDMFMMTSGDMQRHSTYMDGIFYR</sequence>
<name>A0A0B7C732_9EUPU</name>
<feature type="non-terminal residue" evidence="1">
    <location>
        <position position="68"/>
    </location>
</feature>
<feature type="non-terminal residue" evidence="1">
    <location>
        <position position="1"/>
    </location>
</feature>
<reference evidence="1" key="1">
    <citation type="submission" date="2014-12" db="EMBL/GenBank/DDBJ databases">
        <title>Insight into the proteome of Arion vulgaris.</title>
        <authorList>
            <person name="Aradska J."/>
            <person name="Bulat T."/>
            <person name="Smidak R."/>
            <person name="Sarate P."/>
            <person name="Gangsoo J."/>
            <person name="Sialana F."/>
            <person name="Bilban M."/>
            <person name="Lubec G."/>
        </authorList>
    </citation>
    <scope>NUCLEOTIDE SEQUENCE</scope>
    <source>
        <tissue evidence="1">Skin</tissue>
    </source>
</reference>